<evidence type="ECO:0000256" key="1">
    <source>
        <dbReference type="SAM" id="MobiDB-lite"/>
    </source>
</evidence>
<dbReference type="InterPro" id="IPR002683">
    <property type="entry name" value="PsbP_C"/>
</dbReference>
<keyword evidence="2" id="KW-0732">Signal</keyword>
<keyword evidence="5" id="KW-1185">Reference proteome</keyword>
<dbReference type="Pfam" id="PF01789">
    <property type="entry name" value="PsbP"/>
    <property type="match status" value="1"/>
</dbReference>
<dbReference type="Gene3D" id="3.40.1000.10">
    <property type="entry name" value="Mog1/PsbP, alpha/beta/alpha sandwich"/>
    <property type="match status" value="1"/>
</dbReference>
<accession>A0ABT6TIE7</accession>
<dbReference type="SUPFAM" id="SSF55724">
    <property type="entry name" value="Mog1p/PsbP-like"/>
    <property type="match status" value="1"/>
</dbReference>
<dbReference type="RefSeq" id="WP_282908963.1">
    <property type="nucleotide sequence ID" value="NZ_JAGRPV010000001.1"/>
</dbReference>
<evidence type="ECO:0000313" key="5">
    <source>
        <dbReference type="Proteomes" id="UP001161691"/>
    </source>
</evidence>
<dbReference type="InterPro" id="IPR016123">
    <property type="entry name" value="Mog1/PsbP_a/b/a-sand"/>
</dbReference>
<dbReference type="Proteomes" id="UP001161691">
    <property type="component" value="Unassembled WGS sequence"/>
</dbReference>
<evidence type="ECO:0000313" key="4">
    <source>
        <dbReference type="EMBL" id="MDI4646073.1"/>
    </source>
</evidence>
<organism evidence="4 5">
    <name type="scientific">Cohnella hashimotonis</name>
    <dbReference type="NCBI Taxonomy" id="2826895"/>
    <lineage>
        <taxon>Bacteria</taxon>
        <taxon>Bacillati</taxon>
        <taxon>Bacillota</taxon>
        <taxon>Bacilli</taxon>
        <taxon>Bacillales</taxon>
        <taxon>Paenibacillaceae</taxon>
        <taxon>Cohnella</taxon>
    </lineage>
</organism>
<dbReference type="PROSITE" id="PS51257">
    <property type="entry name" value="PROKAR_LIPOPROTEIN"/>
    <property type="match status" value="1"/>
</dbReference>
<dbReference type="EMBL" id="JAGRPV010000001">
    <property type="protein sequence ID" value="MDI4646073.1"/>
    <property type="molecule type" value="Genomic_DNA"/>
</dbReference>
<comment type="caution">
    <text evidence="4">The sequence shown here is derived from an EMBL/GenBank/DDBJ whole genome shotgun (WGS) entry which is preliminary data.</text>
</comment>
<feature type="compositionally biased region" description="Low complexity" evidence="1">
    <location>
        <begin position="36"/>
        <end position="75"/>
    </location>
</feature>
<evidence type="ECO:0000259" key="3">
    <source>
        <dbReference type="Pfam" id="PF01789"/>
    </source>
</evidence>
<feature type="region of interest" description="Disordered" evidence="1">
    <location>
        <begin position="35"/>
        <end position="78"/>
    </location>
</feature>
<feature type="chain" id="PRO_5045526409" evidence="2">
    <location>
        <begin position="32"/>
        <end position="234"/>
    </location>
</feature>
<sequence length="234" mass="24890">MKIKANQPNSYLKWTAPLGLALILAACGNSGDNNNTASTASPPATASASASVTASPSASAEASPGASTAAASEAAARPDGELKSGFQLYENAEDGYSIQYPKDWTVQNDIQGVSAAFLSPADNDSDLFKENVTLVVQDLGAAATGSIDQYADETQKALEKMITNFKLVSSEKSEENHSFFLEYTGQQGQYDLHWQQAAIIGDDKAYIVTYTAEPDSVEKYQDTVGEMIDTLSYK</sequence>
<feature type="signal peptide" evidence="2">
    <location>
        <begin position="1"/>
        <end position="31"/>
    </location>
</feature>
<reference evidence="4" key="1">
    <citation type="submission" date="2023-04" db="EMBL/GenBank/DDBJ databases">
        <title>Comparative genomic analysis of Cohnella hashimotonis sp. nov., isolated from the International Space Station.</title>
        <authorList>
            <person name="Venkateswaran K."/>
            <person name="Simpson A."/>
        </authorList>
    </citation>
    <scope>NUCLEOTIDE SEQUENCE</scope>
    <source>
        <strain evidence="4">F6_2S_P_1</strain>
    </source>
</reference>
<feature type="domain" description="PsbP C-terminal" evidence="3">
    <location>
        <begin position="84"/>
        <end position="231"/>
    </location>
</feature>
<gene>
    <name evidence="4" type="ORF">KB449_13940</name>
</gene>
<proteinExistence type="predicted"/>
<protein>
    <submittedName>
        <fullName evidence="4">PsbP-related protein</fullName>
    </submittedName>
</protein>
<evidence type="ECO:0000256" key="2">
    <source>
        <dbReference type="SAM" id="SignalP"/>
    </source>
</evidence>
<name>A0ABT6TIE7_9BACL</name>